<feature type="domain" description="Starch synthase catalytic" evidence="10">
    <location>
        <begin position="1"/>
        <end position="233"/>
    </location>
</feature>
<sequence length="469" mass="52563">MVSPEATPFAKTGGLADVTGALPAALQEVGDEVAVVMPRYRQIPYHETESAFDNMVVFAGSTPYRVDIRTQVHNGVRFFFVEAPYFFDREGIYNVNNRDYTDNHKRFAVLSLAAIGIAQTVFECDILHCHDWQAALTPVYLADQQHSNPRFANVKTVMTIHNMGYQGIFGKAAFSDLGLNWGWFTSDKLEHFGDINLLKAGIQTSDWVTTVSPTYAREIQQPEGGFGLDGVLRSRSMALSGILNGVDYNEWNPETDKFLPANYSSGDLSGKRICKRALLEEFGLPSDNLDRPLIGIVSRFAEQKGFDLIAGIANLVAERDVQLVILGSGEPRFERIFQDWRRWLPHRVGLYTGYNNALAHRIEAGSDIFLMPSLYEPCGLNQIYSLRYGTVPVVRATGGLDDTIQEDTGFKFSWYSVGALYDTLRSALGAFENRDSWTARMRRGMAKDYSWTASAREYSALYQRLLGRG</sequence>
<dbReference type="UniPathway" id="UPA00164"/>
<accession>A0A7S7SPQ2</accession>
<gene>
    <name evidence="8 11" type="primary">glgA</name>
    <name evidence="11" type="ORF">IRI77_25875</name>
</gene>
<evidence type="ECO:0000313" key="12">
    <source>
        <dbReference type="Proteomes" id="UP000593892"/>
    </source>
</evidence>
<dbReference type="InterPro" id="IPR011835">
    <property type="entry name" value="GS/SS"/>
</dbReference>
<evidence type="ECO:0000259" key="10">
    <source>
        <dbReference type="Pfam" id="PF08323"/>
    </source>
</evidence>
<dbReference type="GO" id="GO:0005978">
    <property type="term" value="P:glycogen biosynthetic process"/>
    <property type="evidence" value="ECO:0007669"/>
    <property type="project" value="UniProtKB-UniRule"/>
</dbReference>
<dbReference type="SUPFAM" id="SSF53756">
    <property type="entry name" value="UDP-Glycosyltransferase/glycogen phosphorylase"/>
    <property type="match status" value="1"/>
</dbReference>
<evidence type="ECO:0000256" key="2">
    <source>
        <dbReference type="ARBA" id="ARBA00002764"/>
    </source>
</evidence>
<evidence type="ECO:0000256" key="4">
    <source>
        <dbReference type="ARBA" id="ARBA00010281"/>
    </source>
</evidence>
<dbReference type="HAMAP" id="MF_00484">
    <property type="entry name" value="Glycogen_synth"/>
    <property type="match status" value="1"/>
</dbReference>
<dbReference type="Gene3D" id="3.40.50.2000">
    <property type="entry name" value="Glycogen Phosphorylase B"/>
    <property type="match status" value="2"/>
</dbReference>
<evidence type="ECO:0000256" key="1">
    <source>
        <dbReference type="ARBA" id="ARBA00001478"/>
    </source>
</evidence>
<dbReference type="GO" id="GO:0009011">
    <property type="term" value="F:alpha-1,4-glucan glucosyltransferase (ADP-glucose donor) activity"/>
    <property type="evidence" value="ECO:0007669"/>
    <property type="project" value="UniProtKB-UniRule"/>
</dbReference>
<dbReference type="PANTHER" id="PTHR45825:SF11">
    <property type="entry name" value="ALPHA AMYLASE DOMAIN-CONTAINING PROTEIN"/>
    <property type="match status" value="1"/>
</dbReference>
<dbReference type="CDD" id="cd03791">
    <property type="entry name" value="GT5_Glycogen_synthase_DULL1-like"/>
    <property type="match status" value="1"/>
</dbReference>
<dbReference type="Pfam" id="PF00534">
    <property type="entry name" value="Glycos_transf_1"/>
    <property type="match status" value="1"/>
</dbReference>
<keyword evidence="5 8" id="KW-0328">Glycosyltransferase</keyword>
<evidence type="ECO:0000256" key="3">
    <source>
        <dbReference type="ARBA" id="ARBA00004964"/>
    </source>
</evidence>
<dbReference type="EC" id="2.4.1.21" evidence="8"/>
<dbReference type="InterPro" id="IPR001296">
    <property type="entry name" value="Glyco_trans_1"/>
</dbReference>
<dbReference type="Pfam" id="PF08323">
    <property type="entry name" value="Glyco_transf_5"/>
    <property type="match status" value="1"/>
</dbReference>
<comment type="similarity">
    <text evidence="4 8">Belongs to the glycosyltransferase 1 family. Bacterial/plant glycogen synthase subfamily.</text>
</comment>
<feature type="domain" description="Glycosyl transferase family 1" evidence="9">
    <location>
        <begin position="289"/>
        <end position="438"/>
    </location>
</feature>
<protein>
    <recommendedName>
        <fullName evidence="8">Glycogen synthase</fullName>
        <ecNumber evidence="8">2.4.1.21</ecNumber>
    </recommendedName>
    <alternativeName>
        <fullName evidence="8">Starch [bacterial glycogen] synthase</fullName>
    </alternativeName>
</protein>
<dbReference type="KEGG" id="pfer:IRI77_25875"/>
<evidence type="ECO:0000256" key="8">
    <source>
        <dbReference type="HAMAP-Rule" id="MF_00484"/>
    </source>
</evidence>
<dbReference type="GO" id="GO:0005829">
    <property type="term" value="C:cytosol"/>
    <property type="evidence" value="ECO:0007669"/>
    <property type="project" value="TreeGrafter"/>
</dbReference>
<keyword evidence="12" id="KW-1185">Reference proteome</keyword>
<dbReference type="NCBIfam" id="NF001899">
    <property type="entry name" value="PRK00654.1-2"/>
    <property type="match status" value="1"/>
</dbReference>
<dbReference type="NCBIfam" id="TIGR02095">
    <property type="entry name" value="glgA"/>
    <property type="match status" value="1"/>
</dbReference>
<comment type="catalytic activity">
    <reaction evidence="1 8">
        <text>[(1-&gt;4)-alpha-D-glucosyl](n) + ADP-alpha-D-glucose = [(1-&gt;4)-alpha-D-glucosyl](n+1) + ADP + H(+)</text>
        <dbReference type="Rhea" id="RHEA:18189"/>
        <dbReference type="Rhea" id="RHEA-COMP:9584"/>
        <dbReference type="Rhea" id="RHEA-COMP:9587"/>
        <dbReference type="ChEBI" id="CHEBI:15378"/>
        <dbReference type="ChEBI" id="CHEBI:15444"/>
        <dbReference type="ChEBI" id="CHEBI:57498"/>
        <dbReference type="ChEBI" id="CHEBI:456216"/>
        <dbReference type="EC" id="2.4.1.21"/>
    </reaction>
</comment>
<evidence type="ECO:0000256" key="6">
    <source>
        <dbReference type="ARBA" id="ARBA00022679"/>
    </source>
</evidence>
<evidence type="ECO:0000256" key="7">
    <source>
        <dbReference type="ARBA" id="ARBA00023056"/>
    </source>
</evidence>
<comment type="pathway">
    <text evidence="3 8">Glycan biosynthesis; glycogen biosynthesis.</text>
</comment>
<comment type="function">
    <text evidence="2 8">Synthesizes alpha-1,4-glucan chains using ADP-glucose.</text>
</comment>
<dbReference type="Proteomes" id="UP000593892">
    <property type="component" value="Chromosome"/>
</dbReference>
<dbReference type="PANTHER" id="PTHR45825">
    <property type="entry name" value="GRANULE-BOUND STARCH SYNTHASE 1, CHLOROPLASTIC/AMYLOPLASTIC"/>
    <property type="match status" value="1"/>
</dbReference>
<proteinExistence type="inferred from homology"/>
<feature type="binding site" evidence="8">
    <location>
        <position position="11"/>
    </location>
    <ligand>
        <name>ADP-alpha-D-glucose</name>
        <dbReference type="ChEBI" id="CHEBI:57498"/>
    </ligand>
</feature>
<evidence type="ECO:0000259" key="9">
    <source>
        <dbReference type="Pfam" id="PF00534"/>
    </source>
</evidence>
<keyword evidence="6 8" id="KW-0808">Transferase</keyword>
<dbReference type="InterPro" id="IPR013534">
    <property type="entry name" value="Starch_synth_cat_dom"/>
</dbReference>
<keyword evidence="7 8" id="KW-0320">Glycogen biosynthesis</keyword>
<dbReference type="EMBL" id="CP063849">
    <property type="protein sequence ID" value="QOY92138.1"/>
    <property type="molecule type" value="Genomic_DNA"/>
</dbReference>
<evidence type="ECO:0000313" key="11">
    <source>
        <dbReference type="EMBL" id="QOY92138.1"/>
    </source>
</evidence>
<dbReference type="AlphaFoldDB" id="A0A7S7SPQ2"/>
<dbReference type="GO" id="GO:0004373">
    <property type="term" value="F:alpha-1,4-glucan glucosyltransferase (UDP-glucose donor) activity"/>
    <property type="evidence" value="ECO:0007669"/>
    <property type="project" value="InterPro"/>
</dbReference>
<reference evidence="11 12" key="1">
    <citation type="submission" date="2020-10" db="EMBL/GenBank/DDBJ databases">
        <title>Complete genome sequence of Paludibaculum fermentans P105T, a facultatively anaerobic acidobacterium capable of dissimilatory Fe(III) reduction.</title>
        <authorList>
            <person name="Dedysh S.N."/>
            <person name="Beletsky A.V."/>
            <person name="Kulichevskaya I.S."/>
            <person name="Mardanov A.V."/>
            <person name="Ravin N.V."/>
        </authorList>
    </citation>
    <scope>NUCLEOTIDE SEQUENCE [LARGE SCALE GENOMIC DNA]</scope>
    <source>
        <strain evidence="11 12">P105</strain>
    </source>
</reference>
<evidence type="ECO:0000256" key="5">
    <source>
        <dbReference type="ARBA" id="ARBA00022676"/>
    </source>
</evidence>
<organism evidence="11 12">
    <name type="scientific">Paludibaculum fermentans</name>
    <dbReference type="NCBI Taxonomy" id="1473598"/>
    <lineage>
        <taxon>Bacteria</taxon>
        <taxon>Pseudomonadati</taxon>
        <taxon>Acidobacteriota</taxon>
        <taxon>Terriglobia</taxon>
        <taxon>Bryobacterales</taxon>
        <taxon>Bryobacteraceae</taxon>
        <taxon>Paludibaculum</taxon>
    </lineage>
</organism>
<name>A0A7S7SPQ2_PALFE</name>